<dbReference type="KEGG" id="npz:ACX27_01740"/>
<dbReference type="EMBL" id="CP012036">
    <property type="protein sequence ID" value="ALF51854.1"/>
    <property type="molecule type" value="Genomic_DNA"/>
</dbReference>
<reference evidence="1 2" key="2">
    <citation type="journal article" date="2016" name="Genome Announc.">
        <title>Draft Genome Sequence of the N2-Fixing Cyanobacterium Nostoc piscinale CENA21, Isolated from the Brazilian Amazon Floodplain.</title>
        <authorList>
            <person name="Leao T."/>
            <person name="Guimaraes P.I."/>
            <person name="de Melo A.G."/>
            <person name="Ramos R.T."/>
            <person name="Leao P.N."/>
            <person name="Silva A."/>
            <person name="Fiore M.F."/>
            <person name="Schneider M.P."/>
        </authorList>
    </citation>
    <scope>NUCLEOTIDE SEQUENCE [LARGE SCALE GENOMIC DNA]</scope>
    <source>
        <strain evidence="1 2">CENA21</strain>
    </source>
</reference>
<protein>
    <submittedName>
        <fullName evidence="1">Uncharacterized protein</fullName>
    </submittedName>
</protein>
<dbReference type="Proteomes" id="UP000062645">
    <property type="component" value="Chromosome"/>
</dbReference>
<dbReference type="OrthoDB" id="490482at2"/>
<proteinExistence type="predicted"/>
<reference evidence="2" key="1">
    <citation type="submission" date="2015-07" db="EMBL/GenBank/DDBJ databases">
        <title>Genome Of Nitrogen-Fixing Cyanobacterium Nostoc piscinale CENA21 From Solimoes/Amazon River Floodplain Sediments And Comparative Genomics To Uncover Biosynthetic Natural Products Potential.</title>
        <authorList>
            <person name="Leao T.F."/>
            <person name="Leao P.N."/>
            <person name="Guimaraes P.I."/>
            <person name="de Melo A.G.C."/>
            <person name="Ramos R.T.J."/>
            <person name="Silva A."/>
            <person name="Fiore M.F."/>
            <person name="Schneider M.P.C."/>
        </authorList>
    </citation>
    <scope>NUCLEOTIDE SEQUENCE [LARGE SCALE GENOMIC DNA]</scope>
    <source>
        <strain evidence="2">CENA21</strain>
    </source>
</reference>
<sequence length="85" mass="9951">MSSENSGTTNNTWQPDPAWDYYTLWHDLIHIKAKIDQALNRMKNVKEFDREVHEDLSDILQPASSSLIQIIDIELTQEFDDDDDE</sequence>
<evidence type="ECO:0000313" key="2">
    <source>
        <dbReference type="Proteomes" id="UP000062645"/>
    </source>
</evidence>
<dbReference type="RefSeq" id="WP_062287579.1">
    <property type="nucleotide sequence ID" value="NZ_CP012036.1"/>
</dbReference>
<keyword evidence="2" id="KW-1185">Reference proteome</keyword>
<dbReference type="PATRIC" id="fig|224013.5.peg.419"/>
<dbReference type="STRING" id="224013.ACX27_01740"/>
<gene>
    <name evidence="1" type="ORF">ACX27_01740</name>
</gene>
<dbReference type="AlphaFoldDB" id="A0A0M4T108"/>
<evidence type="ECO:0000313" key="1">
    <source>
        <dbReference type="EMBL" id="ALF51854.1"/>
    </source>
</evidence>
<accession>A0A0M4T108</accession>
<organism evidence="1 2">
    <name type="scientific">Nostoc piscinale CENA21</name>
    <dbReference type="NCBI Taxonomy" id="224013"/>
    <lineage>
        <taxon>Bacteria</taxon>
        <taxon>Bacillati</taxon>
        <taxon>Cyanobacteriota</taxon>
        <taxon>Cyanophyceae</taxon>
        <taxon>Nostocales</taxon>
        <taxon>Nostocaceae</taxon>
        <taxon>Nostoc</taxon>
    </lineage>
</organism>
<name>A0A0M4T108_9NOSO</name>